<dbReference type="EMBL" id="KN848078">
    <property type="protein sequence ID" value="KIX96246.1"/>
    <property type="molecule type" value="Genomic_DNA"/>
</dbReference>
<dbReference type="STRING" id="1442371.A0A0D2IGR1"/>
<feature type="domain" description="Heterokaryon incompatibility" evidence="1">
    <location>
        <begin position="61"/>
        <end position="213"/>
    </location>
</feature>
<sequence>MESSEHREPSPPLFVYDALLQADRDIRLLDLEWREDKNMLHGRLKPVRLKHAGRLKENLGYEALSYTWNGETPSIPIICNGKSLMITESLNLALETMCKLSSPRRLWVDAVCINQADDDEKAQQIPQIYSIYHASTQLVIWLGPSTEATNRAMDMLGQLLVKFIPVLNQFSPSSPFFQTLERLGLPPGCDVIWKGLLDILTRKWHSRLWTLQEYIAAQKATVYCGSRSANLKVLQWLNSHLFRMGLTRMMLTLREWEKGTARLSFQIFDCSSLVLLTEMIRGRECSEPVDKIYGVKALCDSLKSVKVDYSEASRKQYWNLYIEVGHLLLLEAPNIMPLSMISTSSRCLHLPSWCIDFNSLPRRDLIWDGFDAGGPSLQGFVSPHVASSWDKRRIYLRGFAVDFVVHISQPFPNVDPNNESSLDSARVLEWLEHCSELVDPHSKQVSHKSDISPEAFLRAIFCKHKTTNGFDIHELTRQYRLATLGLEIASSGRLLGNERLQSQLDRAHAVENIDFITTTCHERCFGVTSQGRLGLVPAEVRENDLLCVFRGAKVPFVLRPHRDSDRYELIGEAYVHGIMHGELFHNGRLQDEADSKVFEIV</sequence>
<protein>
    <recommendedName>
        <fullName evidence="1">Heterokaryon incompatibility domain-containing protein</fullName>
    </recommendedName>
</protein>
<dbReference type="Pfam" id="PF26639">
    <property type="entry name" value="Het-6_barrel"/>
    <property type="match status" value="1"/>
</dbReference>
<name>A0A0D2IGR1_9EURO</name>
<dbReference type="PANTHER" id="PTHR24148:SF73">
    <property type="entry name" value="HET DOMAIN PROTEIN (AFU_ORTHOLOGUE AFUA_8G01020)"/>
    <property type="match status" value="1"/>
</dbReference>
<dbReference type="GeneID" id="27713770"/>
<dbReference type="InterPro" id="IPR010730">
    <property type="entry name" value="HET"/>
</dbReference>
<dbReference type="InterPro" id="IPR052895">
    <property type="entry name" value="HetReg/Transcr_Mod"/>
</dbReference>
<evidence type="ECO:0000313" key="2">
    <source>
        <dbReference type="EMBL" id="KIX96246.1"/>
    </source>
</evidence>
<dbReference type="RefSeq" id="XP_016630369.1">
    <property type="nucleotide sequence ID" value="XM_016778521.1"/>
</dbReference>
<accession>A0A0D2IGR1</accession>
<evidence type="ECO:0000259" key="1">
    <source>
        <dbReference type="Pfam" id="PF06985"/>
    </source>
</evidence>
<organism evidence="2 3">
    <name type="scientific">Fonsecaea multimorphosa CBS 102226</name>
    <dbReference type="NCBI Taxonomy" id="1442371"/>
    <lineage>
        <taxon>Eukaryota</taxon>
        <taxon>Fungi</taxon>
        <taxon>Dikarya</taxon>
        <taxon>Ascomycota</taxon>
        <taxon>Pezizomycotina</taxon>
        <taxon>Eurotiomycetes</taxon>
        <taxon>Chaetothyriomycetidae</taxon>
        <taxon>Chaetothyriales</taxon>
        <taxon>Herpotrichiellaceae</taxon>
        <taxon>Fonsecaea</taxon>
    </lineage>
</organism>
<gene>
    <name evidence="2" type="ORF">Z520_08024</name>
</gene>
<reference evidence="2 3" key="1">
    <citation type="submission" date="2015-01" db="EMBL/GenBank/DDBJ databases">
        <title>The Genome Sequence of Fonsecaea multimorphosa CBS 102226.</title>
        <authorList>
            <consortium name="The Broad Institute Genomics Platform"/>
            <person name="Cuomo C."/>
            <person name="de Hoog S."/>
            <person name="Gorbushina A."/>
            <person name="Stielow B."/>
            <person name="Teixiera M."/>
            <person name="Abouelleil A."/>
            <person name="Chapman S.B."/>
            <person name="Priest M."/>
            <person name="Young S.K."/>
            <person name="Wortman J."/>
            <person name="Nusbaum C."/>
            <person name="Birren B."/>
        </authorList>
    </citation>
    <scope>NUCLEOTIDE SEQUENCE [LARGE SCALE GENOMIC DNA]</scope>
    <source>
        <strain evidence="2 3">CBS 102226</strain>
    </source>
</reference>
<dbReference type="AlphaFoldDB" id="A0A0D2IGR1"/>
<dbReference type="VEuPathDB" id="FungiDB:Z520_08024"/>
<dbReference type="OrthoDB" id="3557394at2759"/>
<keyword evidence="3" id="KW-1185">Reference proteome</keyword>
<evidence type="ECO:0000313" key="3">
    <source>
        <dbReference type="Proteomes" id="UP000053411"/>
    </source>
</evidence>
<dbReference type="PANTHER" id="PTHR24148">
    <property type="entry name" value="ANKYRIN REPEAT DOMAIN-CONTAINING PROTEIN 39 HOMOLOG-RELATED"/>
    <property type="match status" value="1"/>
</dbReference>
<dbReference type="Pfam" id="PF06985">
    <property type="entry name" value="HET"/>
    <property type="match status" value="1"/>
</dbReference>
<dbReference type="Proteomes" id="UP000053411">
    <property type="component" value="Unassembled WGS sequence"/>
</dbReference>
<proteinExistence type="predicted"/>